<dbReference type="AlphaFoldDB" id="A0A445DNF2"/>
<evidence type="ECO:0000313" key="1">
    <source>
        <dbReference type="EMBL" id="RYR64695.1"/>
    </source>
</evidence>
<dbReference type="EMBL" id="SDMP01000003">
    <property type="protein sequence ID" value="RYR64695.1"/>
    <property type="molecule type" value="Genomic_DNA"/>
</dbReference>
<dbReference type="InterPro" id="IPR007657">
    <property type="entry name" value="Glycosyltransferase_61"/>
</dbReference>
<reference evidence="1 2" key="1">
    <citation type="submission" date="2019-01" db="EMBL/GenBank/DDBJ databases">
        <title>Sequencing of cultivated peanut Arachis hypogaea provides insights into genome evolution and oil improvement.</title>
        <authorList>
            <person name="Chen X."/>
        </authorList>
    </citation>
    <scope>NUCLEOTIDE SEQUENCE [LARGE SCALE GENOMIC DNA]</scope>
    <source>
        <strain evidence="2">cv. Fuhuasheng</strain>
        <tissue evidence="1">Leaves</tissue>
    </source>
</reference>
<keyword evidence="2" id="KW-1185">Reference proteome</keyword>
<accession>A0A445DNF2</accession>
<evidence type="ECO:0000313" key="2">
    <source>
        <dbReference type="Proteomes" id="UP000289738"/>
    </source>
</evidence>
<organism evidence="1 2">
    <name type="scientific">Arachis hypogaea</name>
    <name type="common">Peanut</name>
    <dbReference type="NCBI Taxonomy" id="3818"/>
    <lineage>
        <taxon>Eukaryota</taxon>
        <taxon>Viridiplantae</taxon>
        <taxon>Streptophyta</taxon>
        <taxon>Embryophyta</taxon>
        <taxon>Tracheophyta</taxon>
        <taxon>Spermatophyta</taxon>
        <taxon>Magnoliopsida</taxon>
        <taxon>eudicotyledons</taxon>
        <taxon>Gunneridae</taxon>
        <taxon>Pentapetalae</taxon>
        <taxon>rosids</taxon>
        <taxon>fabids</taxon>
        <taxon>Fabales</taxon>
        <taxon>Fabaceae</taxon>
        <taxon>Papilionoideae</taxon>
        <taxon>50 kb inversion clade</taxon>
        <taxon>dalbergioids sensu lato</taxon>
        <taxon>Dalbergieae</taxon>
        <taxon>Pterocarpus clade</taxon>
        <taxon>Arachis</taxon>
    </lineage>
</organism>
<dbReference type="STRING" id="3818.A0A445DNF2"/>
<dbReference type="Proteomes" id="UP000289738">
    <property type="component" value="Chromosome A03"/>
</dbReference>
<comment type="caution">
    <text evidence="1">The sequence shown here is derived from an EMBL/GenBank/DDBJ whole genome shotgun (WGS) entry which is preliminary data.</text>
</comment>
<gene>
    <name evidence="1" type="ORF">Ahy_A03g010761</name>
</gene>
<name>A0A445DNF2_ARAHY</name>
<dbReference type="PANTHER" id="PTHR20961">
    <property type="entry name" value="GLYCOSYLTRANSFERASE"/>
    <property type="match status" value="1"/>
</dbReference>
<dbReference type="GO" id="GO:0016757">
    <property type="term" value="F:glycosyltransferase activity"/>
    <property type="evidence" value="ECO:0007669"/>
    <property type="project" value="InterPro"/>
</dbReference>
<dbReference type="PANTHER" id="PTHR20961:SF5">
    <property type="entry name" value="GLYCOSYLTRANSFERASE-RELATED"/>
    <property type="match status" value="1"/>
</dbReference>
<protein>
    <submittedName>
        <fullName evidence="1">Uncharacterized protein</fullName>
    </submittedName>
</protein>
<sequence length="152" mass="17624">MRPWWISKYQAILNKLSNYEVLNIGKDNQVHCFPGVNVGLKRYPKELSIDPQKYSYSMKDFRSFLRDSYSQKRVNAIKLREKGEDENNKNKKQQPRLLILSRSFTNTAEIAKMDRSMGFKAIVMEAGGSMSNFANVVNSCDVLLGIKWSWPH</sequence>
<proteinExistence type="predicted"/>